<gene>
    <name evidence="1" type="ORF">Syn7803C7_224</name>
</gene>
<evidence type="ECO:0000313" key="2">
    <source>
        <dbReference type="Proteomes" id="UP000185323"/>
    </source>
</evidence>
<reference evidence="1 2" key="1">
    <citation type="submission" date="2013-12" db="EMBL/GenBank/DDBJ databases">
        <title>Ecological redundancy of diverse viral populations within a natural community.</title>
        <authorList>
            <person name="Gregory A.C."/>
            <person name="LaButti K."/>
            <person name="Copeland A."/>
            <person name="Woyke T."/>
            <person name="Sullivan M.B."/>
        </authorList>
    </citation>
    <scope>NUCLEOTIDE SEQUENCE [LARGE SCALE GENOMIC DNA]</scope>
    <source>
        <strain evidence="1">Syn7803C7</strain>
    </source>
</reference>
<organism evidence="1 2">
    <name type="scientific">Synechococcus phage ACG-2014f_Syn7803C7</name>
    <dbReference type="NCBI Taxonomy" id="2790345"/>
    <lineage>
        <taxon>Viruses</taxon>
        <taxon>Duplodnaviria</taxon>
        <taxon>Heunggongvirae</taxon>
        <taxon>Uroviricota</taxon>
        <taxon>Caudoviricetes</taxon>
        <taxon>Pantevenvirales</taxon>
        <taxon>Kyanoviridae</taxon>
        <taxon>Atlauavirus</taxon>
        <taxon>Atlauavirus acg2014f</taxon>
    </lineage>
</organism>
<dbReference type="KEGG" id="vg:24172078"/>
<protein>
    <submittedName>
        <fullName evidence="1">Uncharacterized protein</fullName>
    </submittedName>
</protein>
<accession>A0A0E3F455</accession>
<evidence type="ECO:0000313" key="1">
    <source>
        <dbReference type="EMBL" id="AIX20115.1"/>
    </source>
</evidence>
<dbReference type="EMBL" id="KJ019052">
    <property type="protein sequence ID" value="AIX20115.1"/>
    <property type="molecule type" value="Genomic_DNA"/>
</dbReference>
<dbReference type="Proteomes" id="UP000185323">
    <property type="component" value="Segment"/>
</dbReference>
<sequence length="50" mass="5923">MKIEIELSKDVEYKGEKLGEYIWNLEEGINHVTGFGDSLEECFKEIVRFR</sequence>
<proteinExistence type="predicted"/>
<name>A0A0E3F455_9CAUD</name>
<keyword evidence="2" id="KW-1185">Reference proteome</keyword>